<dbReference type="EMBL" id="FNWJ01000002">
    <property type="protein sequence ID" value="SEH15866.1"/>
    <property type="molecule type" value="Genomic_DNA"/>
</dbReference>
<dbReference type="Pfam" id="PF02538">
    <property type="entry name" value="Hydantoinase_B"/>
    <property type="match status" value="1"/>
</dbReference>
<name>A0A1H6FYJ5_THEAL</name>
<dbReference type="InterPro" id="IPR016750">
    <property type="entry name" value="Aceto_COase_bsu/gsu"/>
</dbReference>
<sequence>MARIVEATRELEQPERPAIGWDGRTLRAMLEESERLLRETGHYWGVERLKLKEEDPIGYEKLFSRVRGGLVSARETALNISASPIVRELGELCFALYTPEGDSIALSTGIIVHVHTMSDAIKFMIRNGWEDNPGIRPGDIFANNDPTIGDVHNADVQTIVPIFWDGELIAWAGGVTHVLDIGASTPGGVPVGPTTRLHDGIDLPCMKVGENDELFSWHLLRGQKRSRAPIYYLLDERTRLAGCHMIRDAVERLLTEVGPDRFKQFMREVIEEGRRSFKARIREMTVPGRYRSPAFFDITFADKQQLPAHARRDFMMHSPFEVRIGEDGVYELDMDGSSAWGYHSMNCTPSAMQGAIWVQFTQTLICNDKVNDGAYFAIRSNFPEGTIANLGDADGSTGIAWAFLQPAFTGFPRTLSRALQARGFVEEVIGAYSCSGNVIQGGGIDQYGQSSAIMNFEIAAQGMGAKCVLDGTDFAAAMFNPEGDMGDVEAWELISPMIYLCRRVKANTAGPGRHRGGSSFESLLLIWNTPFWELQNLGTTRVFYASGLFGGYPGSCAYVHNLHGPDLLERARRGEAYPVADGSFDEPALLAIDCAARELKQDNFTTLSPFAPGDLYLSVMKGAAGLGDPLLRTPSAVAEDVREGHLLPAYARSIYGVVLGEDGEPEEAATLAERQRIRDERRRRARPVSEWWRDERERVLRQDAIEPIRVMYAEVMRLSPRWAAEYRGFWDLPEDFAWQAPTPTVPVAEAAPGKITPEAAADAFLASSRCWRPPDDASNELVGGQLDRETFAALVEERLSREEVRRIQSGFKDRDRFDKWLAYLQERVAWADPIVLPVGEGLFVVRRLSDGELVIRCECGHDFCPFNRNWKMQALIYVRNDHESLGEIYPRFARCDPEWMELRELICPGCARLLEVEAAPPGYPLVHDFLPDIEGFYRGWLGRDLPLERR</sequence>
<evidence type="ECO:0000259" key="1">
    <source>
        <dbReference type="Pfam" id="PF02538"/>
    </source>
</evidence>
<dbReference type="GO" id="GO:0006749">
    <property type="term" value="P:glutathione metabolic process"/>
    <property type="evidence" value="ECO:0007669"/>
    <property type="project" value="TreeGrafter"/>
</dbReference>
<dbReference type="AlphaFoldDB" id="A0A1H6FYJ5"/>
<proteinExistence type="predicted"/>
<accession>A0A1H6FYJ5</accession>
<keyword evidence="3" id="KW-1185">Reference proteome</keyword>
<gene>
    <name evidence="2" type="ORF">SAMN02745716_2091</name>
</gene>
<dbReference type="Pfam" id="PF08882">
    <property type="entry name" value="Acetone_carb_G"/>
    <property type="match status" value="1"/>
</dbReference>
<dbReference type="InterPro" id="IPR045079">
    <property type="entry name" value="Oxoprolinase-like"/>
</dbReference>
<protein>
    <submittedName>
        <fullName evidence="2">Acetone carboxylase, alpha subunit</fullName>
    </submittedName>
</protein>
<evidence type="ECO:0000313" key="3">
    <source>
        <dbReference type="Proteomes" id="UP000222056"/>
    </source>
</evidence>
<evidence type="ECO:0000313" key="2">
    <source>
        <dbReference type="EMBL" id="SEH15866.1"/>
    </source>
</evidence>
<reference evidence="3" key="1">
    <citation type="submission" date="2016-10" db="EMBL/GenBank/DDBJ databases">
        <authorList>
            <person name="Varghese N."/>
            <person name="Submissions S."/>
        </authorList>
    </citation>
    <scope>NUCLEOTIDE SEQUENCE [LARGE SCALE GENOMIC DNA]</scope>
    <source>
        <strain evidence="3">ATCC 35263</strain>
    </source>
</reference>
<dbReference type="GO" id="GO:0017168">
    <property type="term" value="F:5-oxoprolinase (ATP-hydrolyzing) activity"/>
    <property type="evidence" value="ECO:0007669"/>
    <property type="project" value="TreeGrafter"/>
</dbReference>
<dbReference type="PANTHER" id="PTHR11365:SF23">
    <property type="entry name" value="HYPOTHETICAL 5-OXOPROLINASE (EUROFUNG)-RELATED"/>
    <property type="match status" value="1"/>
</dbReference>
<dbReference type="STRING" id="29539.SAMN02745716_2091"/>
<dbReference type="Proteomes" id="UP000222056">
    <property type="component" value="Unassembled WGS sequence"/>
</dbReference>
<feature type="domain" description="Hydantoinase B/oxoprolinase" evidence="1">
    <location>
        <begin position="55"/>
        <end position="629"/>
    </location>
</feature>
<dbReference type="RefSeq" id="WP_177169481.1">
    <property type="nucleotide sequence ID" value="NZ_FNWJ01000002.1"/>
</dbReference>
<organism evidence="2 3">
    <name type="scientific">Thermoleophilum album</name>
    <dbReference type="NCBI Taxonomy" id="29539"/>
    <lineage>
        <taxon>Bacteria</taxon>
        <taxon>Bacillati</taxon>
        <taxon>Actinomycetota</taxon>
        <taxon>Thermoleophilia</taxon>
        <taxon>Thermoleophilales</taxon>
        <taxon>Thermoleophilaceae</taxon>
        <taxon>Thermoleophilum</taxon>
    </lineage>
</organism>
<dbReference type="PANTHER" id="PTHR11365">
    <property type="entry name" value="5-OXOPROLINASE RELATED"/>
    <property type="match status" value="1"/>
</dbReference>
<dbReference type="GO" id="GO:0005829">
    <property type="term" value="C:cytosol"/>
    <property type="evidence" value="ECO:0007669"/>
    <property type="project" value="TreeGrafter"/>
</dbReference>
<dbReference type="InterPro" id="IPR003692">
    <property type="entry name" value="Hydantoinase_B"/>
</dbReference>